<dbReference type="OrthoDB" id="2290794at2759"/>
<gene>
    <name evidence="1" type="ORF">LCOR_10765.1</name>
</gene>
<dbReference type="Proteomes" id="UP000027586">
    <property type="component" value="Unassembled WGS sequence"/>
</dbReference>
<protein>
    <recommendedName>
        <fullName evidence="3">F-box domain-containing protein</fullName>
    </recommendedName>
</protein>
<sequence>MDAITMNPLPTINTFHGQGDITISTATEDITHLACQLVEKLNERSTALANGAHFELALRDAAVMRIISPSSSLGYLKAGTIYQQQGRQREAVAMYDQGIITAATSSSDPGYTQLTAYRKDALHADGKRIDFISQLPSDLVATNIIPLLFDDTDLMDPQTPCAYLNVSPTWQRRILQCNPFSYSVDMNLIDNPHQPLKFGSHTKSLWISNMEGPPADHKMVAFLKHDWSHLSHLFIGYTVARNQRNLLDGLALVGQTLTRLIITIINPQASDTVISLKNILDTCPHLQSLEASGVDYRIPDRLSVSYPSMTHLNLHSLYQRTISYEMMVNIISHLPSLLSFATSPMPDTRLLTTIHDYCPQLRLLCYGTKMKYDLVYKEKQGLEKLAIGEIHDEYNVDEVMALLKQHHTTLQEIQIAGGIDASRVSQHDDPKLEFTHLHTLSFKCDPEFFPLAAWIIRRAPSIETLTIMTDLGGDMDLYGVVSPMQRLKSLRLWAMPPYWESIHQLIQHHIRLGDASPLQELHLALHRETEVSPWLCAIPQLRRLTSLKISIEDRHIPNSYKDVIDTLAQGCLNLESLELDCENIVPPGIILAFYQHPRLNRVHVSGTGLHWTDILGLIAIPKLTSLVLEIPQVPDDVRQLLESKISFVDIK</sequence>
<dbReference type="VEuPathDB" id="FungiDB:LCOR_10765.1"/>
<dbReference type="EMBL" id="CBTN010000079">
    <property type="protein sequence ID" value="CDH59965.1"/>
    <property type="molecule type" value="Genomic_DNA"/>
</dbReference>
<reference evidence="1" key="1">
    <citation type="submission" date="2013-08" db="EMBL/GenBank/DDBJ databases">
        <title>Gene expansion shapes genome architecture in the human pathogen Lichtheimia corymbifera: an evolutionary genomics analysis in the ancient terrestrial Mucorales (Mucoromycotina).</title>
        <authorList>
            <person name="Schwartze V.U."/>
            <person name="Winter S."/>
            <person name="Shelest E."/>
            <person name="Marcet-Houben M."/>
            <person name="Horn F."/>
            <person name="Wehner S."/>
            <person name="Hoffmann K."/>
            <person name="Riege K."/>
            <person name="Sammeth M."/>
            <person name="Nowrousian M."/>
            <person name="Valiante V."/>
            <person name="Linde J."/>
            <person name="Jacobsen I.D."/>
            <person name="Marz M."/>
            <person name="Brakhage A.A."/>
            <person name="Gabaldon T."/>
            <person name="Bocker S."/>
            <person name="Voigt K."/>
        </authorList>
    </citation>
    <scope>NUCLEOTIDE SEQUENCE [LARGE SCALE GENOMIC DNA]</scope>
    <source>
        <strain evidence="1">FSU 9682</strain>
    </source>
</reference>
<organism evidence="1 2">
    <name type="scientific">Lichtheimia corymbifera JMRC:FSU:9682</name>
    <dbReference type="NCBI Taxonomy" id="1263082"/>
    <lineage>
        <taxon>Eukaryota</taxon>
        <taxon>Fungi</taxon>
        <taxon>Fungi incertae sedis</taxon>
        <taxon>Mucoromycota</taxon>
        <taxon>Mucoromycotina</taxon>
        <taxon>Mucoromycetes</taxon>
        <taxon>Mucorales</taxon>
        <taxon>Lichtheimiaceae</taxon>
        <taxon>Lichtheimia</taxon>
    </lineage>
</organism>
<proteinExistence type="predicted"/>
<dbReference type="Gene3D" id="3.80.10.10">
    <property type="entry name" value="Ribonuclease Inhibitor"/>
    <property type="match status" value="2"/>
</dbReference>
<accession>A0A068SDB7</accession>
<comment type="caution">
    <text evidence="1">The sequence shown here is derived from an EMBL/GenBank/DDBJ whole genome shotgun (WGS) entry which is preliminary data.</text>
</comment>
<keyword evidence="2" id="KW-1185">Reference proteome</keyword>
<evidence type="ECO:0000313" key="2">
    <source>
        <dbReference type="Proteomes" id="UP000027586"/>
    </source>
</evidence>
<dbReference type="InterPro" id="IPR032675">
    <property type="entry name" value="LRR_dom_sf"/>
</dbReference>
<evidence type="ECO:0008006" key="3">
    <source>
        <dbReference type="Google" id="ProtNLM"/>
    </source>
</evidence>
<name>A0A068SDB7_9FUNG</name>
<dbReference type="SUPFAM" id="SSF52047">
    <property type="entry name" value="RNI-like"/>
    <property type="match status" value="1"/>
</dbReference>
<evidence type="ECO:0000313" key="1">
    <source>
        <dbReference type="EMBL" id="CDH59965.1"/>
    </source>
</evidence>
<dbReference type="AlphaFoldDB" id="A0A068SDB7"/>